<reference evidence="2" key="1">
    <citation type="submission" date="2021-03" db="EMBL/GenBank/DDBJ databases">
        <title>Alkalibacter marinus sp. nov., isolated from tidal flat sediment.</title>
        <authorList>
            <person name="Namirimu T."/>
            <person name="Yang J.-A."/>
            <person name="Yang S.-H."/>
            <person name="Kim Y.-J."/>
            <person name="Kwon K.K."/>
        </authorList>
    </citation>
    <scope>NUCLEOTIDE SEQUENCE</scope>
    <source>
        <strain evidence="2">ES005</strain>
    </source>
</reference>
<organism evidence="2 3">
    <name type="scientific">Alkalibacter rhizosphaerae</name>
    <dbReference type="NCBI Taxonomy" id="2815577"/>
    <lineage>
        <taxon>Bacteria</taxon>
        <taxon>Bacillati</taxon>
        <taxon>Bacillota</taxon>
        <taxon>Clostridia</taxon>
        <taxon>Eubacteriales</taxon>
        <taxon>Eubacteriaceae</taxon>
        <taxon>Alkalibacter</taxon>
    </lineage>
</organism>
<feature type="compositionally biased region" description="Low complexity" evidence="1">
    <location>
        <begin position="756"/>
        <end position="768"/>
    </location>
</feature>
<accession>A0A974XG95</accession>
<dbReference type="Proteomes" id="UP000663499">
    <property type="component" value="Chromosome"/>
</dbReference>
<evidence type="ECO:0000256" key="1">
    <source>
        <dbReference type="SAM" id="MobiDB-lite"/>
    </source>
</evidence>
<evidence type="ECO:0000313" key="2">
    <source>
        <dbReference type="EMBL" id="QSX09253.1"/>
    </source>
</evidence>
<evidence type="ECO:0000313" key="3">
    <source>
        <dbReference type="Proteomes" id="UP000663499"/>
    </source>
</evidence>
<dbReference type="AlphaFoldDB" id="A0A974XG95"/>
<keyword evidence="3" id="KW-1185">Reference proteome</keyword>
<feature type="compositionally biased region" description="Gly residues" evidence="1">
    <location>
        <begin position="769"/>
        <end position="782"/>
    </location>
</feature>
<dbReference type="RefSeq" id="WP_207300592.1">
    <property type="nucleotide sequence ID" value="NZ_CP071444.1"/>
</dbReference>
<dbReference type="KEGG" id="alka:J0B03_04100"/>
<feature type="region of interest" description="Disordered" evidence="1">
    <location>
        <begin position="709"/>
        <end position="789"/>
    </location>
</feature>
<dbReference type="PROSITE" id="PS51257">
    <property type="entry name" value="PROKAR_LIPOPROTEIN"/>
    <property type="match status" value="1"/>
</dbReference>
<gene>
    <name evidence="2" type="ORF">J0B03_04100</name>
</gene>
<protein>
    <submittedName>
        <fullName evidence="2">Uncharacterized protein</fullName>
    </submittedName>
</protein>
<proteinExistence type="predicted"/>
<name>A0A974XG95_9FIRM</name>
<sequence>MKPWSKMIVWIVAVIFVVGGCAPKNSSVSYNSLDNDTLRISGMSDEEYLEKAGEDTLGDFMAASPFYISEEIQHLFEDQSYFELFDRKVEDLLIRSSRIKGNLDIALMPHLDHIVYTVLDSYEKAAIADPTYQDLYDQLSEEYAEELTQLSILSAQLNAYVDSNETDDYINDWNKYLQVYKSADLGDRAARFATRLVSDGVILFEEYEKVAFGDSITKMEMENMILNLESLEGQEFTIQSTVDEVGAIFAGLKELEKADAYMVMSLLQGMMDFTEEASPKINAIELKDGITQDMIDMAKDSNVFHQEMGLYYGAQLVEGYGLMEASQLALHYHGPASDDQVLFSKAFFGSKTVQASESVDGTSSKLYYEQAKELTKIAPVKENKKEGFFSKIKKKVLSTAGTILEKTSNRIYNYAFDSYASDLGVDAKTIAEEKARVLVEEKRRIANNEAGAEVYENSIKMIDKYVDGGIGIVSDYVLGEDSNTSKMIKEGSKFAVGCFTGSAKAMITMANPKTKTGDFIKAAVDVALTTAAGADAASKFIKSGINKTLSLGSRIAKPTAELTGTIMKKTLVSVGKLKEVISKNVGKFGDKLVSTIGKSPKSKAVLDVVYDKSVSAIGKSQQYFDETFEMAGKQLSNFGNKVKDKLVTINNKTTINNALVKNAIGESSGDVIKNYVQGLALGYIPGMINSTLENFESAYKEEEILIAQGEDQADTDPTTPADGDDPATGEDPLVVDGDMPEDPAKPDDDPTDPDSADPIGPPDSQGSDPGSGGGSDEGGFGEFEGATTVQPVGITGEYNGVFTEFGMFDMVEKGNDPFVLTLTTDKLRIKGNFVTDDVDITFTDLKYRGNELYASVIDNERDLVEVKMSFDGNGNVIGRILMYYRVEYLGYIDFEASK</sequence>
<dbReference type="EMBL" id="CP071444">
    <property type="protein sequence ID" value="QSX09253.1"/>
    <property type="molecule type" value="Genomic_DNA"/>
</dbReference>